<name>A0A1F6D2R2_HANXR</name>
<organism evidence="2 3">
    <name type="scientific">Handelsmanbacteria sp. (strain RIFCSPLOWO2_12_FULL_64_10)</name>
    <dbReference type="NCBI Taxonomy" id="1817868"/>
    <lineage>
        <taxon>Bacteria</taxon>
        <taxon>Candidatus Handelsmaniibacteriota</taxon>
    </lineage>
</organism>
<protein>
    <submittedName>
        <fullName evidence="2">Uncharacterized protein</fullName>
    </submittedName>
</protein>
<sequence length="404" mass="45563">MQAHQIGGIPEDEVAARGNTFARFGIDPGTLFDPERPGYLAFREQIDAKPAIKIRLEAEPALQQVIASHRAALEAWWSVARDDFAQLRDGKKMPDVRLELLTTLKGKLVPLGVLDEFKSAGVFVNWWQQIRYDLKTIISIGWHHSLIPDEYLIAEFFQAESDEIEALEAKISEAQGELAEAVETAQEVAAYEPDEDEKVTAAVIKKALKELIDDLQESTGASALKELKNLKDQDKAITAIEKRIKDLKTTLKARADELELKLQLKRLGSDDFKAESRELIQQADAQLAGLDPKDKTDNRKITAINKDKETLVARIARTDAILSEIGGQLSEEEARRLILKKIYDIARTELERYLNAEKRVITQAVENLWDKYAVSSRSLEAEREETLKTLDDFLKGLEYHAHGH</sequence>
<evidence type="ECO:0000313" key="3">
    <source>
        <dbReference type="Proteomes" id="UP000178606"/>
    </source>
</evidence>
<proteinExistence type="predicted"/>
<dbReference type="Proteomes" id="UP000178606">
    <property type="component" value="Unassembled WGS sequence"/>
</dbReference>
<reference evidence="2 3" key="1">
    <citation type="journal article" date="2016" name="Nat. Commun.">
        <title>Thousands of microbial genomes shed light on interconnected biogeochemical processes in an aquifer system.</title>
        <authorList>
            <person name="Anantharaman K."/>
            <person name="Brown C.T."/>
            <person name="Hug L.A."/>
            <person name="Sharon I."/>
            <person name="Castelle C.J."/>
            <person name="Probst A.J."/>
            <person name="Thomas B.C."/>
            <person name="Singh A."/>
            <person name="Wilkins M.J."/>
            <person name="Karaoz U."/>
            <person name="Brodie E.L."/>
            <person name="Williams K.H."/>
            <person name="Hubbard S.S."/>
            <person name="Banfield J.F."/>
        </authorList>
    </citation>
    <scope>NUCLEOTIDE SEQUENCE [LARGE SCALE GENOMIC DNA]</scope>
    <source>
        <strain evidence="3">RIFCSPLOWO2_12_FULL_64_10</strain>
    </source>
</reference>
<evidence type="ECO:0000256" key="1">
    <source>
        <dbReference type="SAM" id="Coils"/>
    </source>
</evidence>
<gene>
    <name evidence="2" type="ORF">A3F84_20680</name>
</gene>
<keyword evidence="1" id="KW-0175">Coiled coil</keyword>
<dbReference type="EMBL" id="MFKF01000069">
    <property type="protein sequence ID" value="OGG55591.1"/>
    <property type="molecule type" value="Genomic_DNA"/>
</dbReference>
<evidence type="ECO:0000313" key="2">
    <source>
        <dbReference type="EMBL" id="OGG55591.1"/>
    </source>
</evidence>
<accession>A0A1F6D2R2</accession>
<comment type="caution">
    <text evidence="2">The sequence shown here is derived from an EMBL/GenBank/DDBJ whole genome shotgun (WGS) entry which is preliminary data.</text>
</comment>
<dbReference type="AlphaFoldDB" id="A0A1F6D2R2"/>
<feature type="coiled-coil region" evidence="1">
    <location>
        <begin position="157"/>
        <end position="184"/>
    </location>
</feature>